<organism evidence="3 4">
    <name type="scientific">Chrysodeixis includens</name>
    <name type="common">Soybean looper</name>
    <name type="synonym">Pseudoplusia includens</name>
    <dbReference type="NCBI Taxonomy" id="689277"/>
    <lineage>
        <taxon>Eukaryota</taxon>
        <taxon>Metazoa</taxon>
        <taxon>Ecdysozoa</taxon>
        <taxon>Arthropoda</taxon>
        <taxon>Hexapoda</taxon>
        <taxon>Insecta</taxon>
        <taxon>Pterygota</taxon>
        <taxon>Neoptera</taxon>
        <taxon>Endopterygota</taxon>
        <taxon>Lepidoptera</taxon>
        <taxon>Glossata</taxon>
        <taxon>Ditrysia</taxon>
        <taxon>Noctuoidea</taxon>
        <taxon>Noctuidae</taxon>
        <taxon>Plusiinae</taxon>
        <taxon>Chrysodeixis</taxon>
    </lineage>
</organism>
<keyword evidence="1" id="KW-0949">S-adenosyl-L-methionine</keyword>
<evidence type="ECO:0000256" key="2">
    <source>
        <dbReference type="PROSITE-ProRule" id="PRU00339"/>
    </source>
</evidence>
<sequence>MEEVALNYIIVARQLVTKSSYQQAFEMYLCAFNKQPRIKKRFEIEFRAVLSRMNERLAAADNKADIFANFEQAIKMFPGNVDILNDIGRYLYRYGYFSEALCHFEKALNIDNSFVSIEKNLNNAKSFLFPRSRFRVINDKVRNDAYRRAIRSSVNPAADSVLDIDGGTGLLALYANECDPIVITACESSTTMARLAECVMEENDAQAVVIVNKPSVILKHADIYGSRSVLLTDMIDAGLFGEYILQSLCHAWENLLHSESRVIPGRAEYFVAGVQCEELNKKFKLNGETKAILNVGHMEVHTATYFGETYYSDDVGLFKNLKYISEPQPLFTIDFNDHFDVHDKLYTQDAFTADLKATSDGDMNLVVGWFNLHLTDDIMITNDPRSDEKSTAWQQAVFFDVLPKTVRKNEIRPVHFLTYGGRLATLPDVGVAISRISPDTLAFLNDIEYITMIKNSVAVVCLHLGQTVCISEVDMVDFCPFPLFGVLMMKRGANSLICHAKTIDDKAFLKKVLQANDIPEDKVTILLSEYWSHEVFKNKQFHVIFSNIIEFNGDIDARRKRMIQHLKHTHLISGGICLPESVTVIGQLINSNWLEVNNRVLDENVGYKMAKHVNRYQVSQALYLDIARLDYIALSEAFEISCCDQMTSEVIKVPVLEDGDCTAVLCWYKVQMFEGWSAVYTNRGNSFVESMAHLATASMKVFCGDQVNVLKCVDPDGSFKLVVDLEPY</sequence>
<reference evidence="3" key="1">
    <citation type="submission" date="2021-12" db="EMBL/GenBank/DDBJ databases">
        <authorList>
            <person name="King R."/>
        </authorList>
    </citation>
    <scope>NUCLEOTIDE SEQUENCE</scope>
</reference>
<evidence type="ECO:0000256" key="1">
    <source>
        <dbReference type="ARBA" id="ARBA00022691"/>
    </source>
</evidence>
<dbReference type="EMBL" id="LR824006">
    <property type="protein sequence ID" value="CAH0600187.1"/>
    <property type="molecule type" value="Genomic_DNA"/>
</dbReference>
<keyword evidence="2" id="KW-0802">TPR repeat</keyword>
<dbReference type="PROSITE" id="PS50005">
    <property type="entry name" value="TPR"/>
    <property type="match status" value="1"/>
</dbReference>
<keyword evidence="4" id="KW-1185">Reference proteome</keyword>
<gene>
    <name evidence="3" type="ORF">CINC_LOCUS9160</name>
</gene>
<dbReference type="InterPro" id="IPR011990">
    <property type="entry name" value="TPR-like_helical_dom_sf"/>
</dbReference>
<proteinExistence type="predicted"/>
<dbReference type="Gene3D" id="1.25.40.10">
    <property type="entry name" value="Tetratricopeptide repeat domain"/>
    <property type="match status" value="1"/>
</dbReference>
<dbReference type="OrthoDB" id="5980806at2759"/>
<feature type="repeat" description="TPR" evidence="2">
    <location>
        <begin position="81"/>
        <end position="114"/>
    </location>
</feature>
<evidence type="ECO:0008006" key="5">
    <source>
        <dbReference type="Google" id="ProtNLM"/>
    </source>
</evidence>
<protein>
    <recommendedName>
        <fullName evidence="5">Protein arginine N-methyltransferase 9-like</fullName>
    </recommendedName>
</protein>
<dbReference type="Gene3D" id="2.70.160.11">
    <property type="entry name" value="Hnrnp arginine n-methyltransferase1"/>
    <property type="match status" value="1"/>
</dbReference>
<accession>A0A9P0FX83</accession>
<dbReference type="Gene3D" id="3.40.50.150">
    <property type="entry name" value="Vaccinia Virus protein VP39"/>
    <property type="match status" value="1"/>
</dbReference>
<dbReference type="SUPFAM" id="SSF53335">
    <property type="entry name" value="S-adenosyl-L-methionine-dependent methyltransferases"/>
    <property type="match status" value="1"/>
</dbReference>
<dbReference type="InterPro" id="IPR019734">
    <property type="entry name" value="TPR_rpt"/>
</dbReference>
<dbReference type="SUPFAM" id="SSF48452">
    <property type="entry name" value="TPR-like"/>
    <property type="match status" value="1"/>
</dbReference>
<dbReference type="InterPro" id="IPR025799">
    <property type="entry name" value="Arg_MeTrfase"/>
</dbReference>
<dbReference type="AlphaFoldDB" id="A0A9P0FX83"/>
<evidence type="ECO:0000313" key="4">
    <source>
        <dbReference type="Proteomes" id="UP001154114"/>
    </source>
</evidence>
<dbReference type="GO" id="GO:0042054">
    <property type="term" value="F:histone methyltransferase activity"/>
    <property type="evidence" value="ECO:0007669"/>
    <property type="project" value="TreeGrafter"/>
</dbReference>
<dbReference type="Proteomes" id="UP001154114">
    <property type="component" value="Chromosome 3"/>
</dbReference>
<dbReference type="GO" id="GO:0005634">
    <property type="term" value="C:nucleus"/>
    <property type="evidence" value="ECO:0007669"/>
    <property type="project" value="TreeGrafter"/>
</dbReference>
<dbReference type="InterPro" id="IPR029063">
    <property type="entry name" value="SAM-dependent_MTases_sf"/>
</dbReference>
<dbReference type="GO" id="GO:0016274">
    <property type="term" value="F:protein-arginine N-methyltransferase activity"/>
    <property type="evidence" value="ECO:0007669"/>
    <property type="project" value="InterPro"/>
</dbReference>
<evidence type="ECO:0000313" key="3">
    <source>
        <dbReference type="EMBL" id="CAH0600187.1"/>
    </source>
</evidence>
<name>A0A9P0FX83_CHRIL</name>
<dbReference type="PANTHER" id="PTHR11006:SF60">
    <property type="entry name" value="PROTEIN ARGININE N-METHYLTRANSFERASE 9"/>
    <property type="match status" value="1"/>
</dbReference>
<dbReference type="PANTHER" id="PTHR11006">
    <property type="entry name" value="PROTEIN ARGININE N-METHYLTRANSFERASE"/>
    <property type="match status" value="1"/>
</dbReference>